<dbReference type="PANTHER" id="PTHR38780">
    <property type="entry name" value="PROTEIN TUSC"/>
    <property type="match status" value="1"/>
</dbReference>
<dbReference type="Gene3D" id="3.40.1260.10">
    <property type="entry name" value="DsrEFH-like"/>
    <property type="match status" value="1"/>
</dbReference>
<evidence type="ECO:0000313" key="3">
    <source>
        <dbReference type="EMBL" id="CAA0096202.1"/>
    </source>
</evidence>
<dbReference type="SUPFAM" id="SSF75169">
    <property type="entry name" value="DsrEFH-like"/>
    <property type="match status" value="1"/>
</dbReference>
<evidence type="ECO:0000313" key="5">
    <source>
        <dbReference type="Proteomes" id="UP000439591"/>
    </source>
</evidence>
<proteinExistence type="inferred from homology"/>
<dbReference type="AlphaFoldDB" id="A0A5S9NI29"/>
<dbReference type="Proteomes" id="UP000435877">
    <property type="component" value="Unassembled WGS sequence"/>
</dbReference>
<protein>
    <submittedName>
        <fullName evidence="2">Intracellular sulfur oxidation protein DsrF</fullName>
    </submittedName>
</protein>
<dbReference type="Proteomes" id="UP000439591">
    <property type="component" value="Unassembled WGS sequence"/>
</dbReference>
<keyword evidence="4" id="KW-1185">Reference proteome</keyword>
<evidence type="ECO:0000313" key="2">
    <source>
        <dbReference type="EMBL" id="CAA0089426.1"/>
    </source>
</evidence>
<dbReference type="NCBIfam" id="NF001238">
    <property type="entry name" value="PRK00211.1"/>
    <property type="match status" value="1"/>
</dbReference>
<gene>
    <name evidence="2" type="primary">dsrF</name>
    <name evidence="2" type="ORF">IHBHHGIJ_01778</name>
    <name evidence="3" type="ORF">KFEGEMFD_01380</name>
</gene>
<sequence>MHFVYLFTRQAYGHSLAREALDMALATAAFEQTVSLVFLNDGIYQLLTAKDAQDIDKKPHTGPINALPLYDVTNIFYLNEDRQARHINQQHLVAHASAISLPDFKNLISSADRVQSF</sequence>
<reference evidence="4 5" key="1">
    <citation type="submission" date="2019-11" db="EMBL/GenBank/DDBJ databases">
        <authorList>
            <person name="Holert J."/>
        </authorList>
    </citation>
    <scope>NUCLEOTIDE SEQUENCE [LARGE SCALE GENOMIC DNA]</scope>
    <source>
        <strain evidence="3">BC3_2A</strain>
        <strain evidence="2">SB11_1A</strain>
    </source>
</reference>
<dbReference type="InterPro" id="IPR017462">
    <property type="entry name" value="Sulphur_relay_TusC/DsrF"/>
</dbReference>
<organism evidence="2 4">
    <name type="scientific">Zhongshania aliphaticivorans</name>
    <dbReference type="NCBI Taxonomy" id="1470434"/>
    <lineage>
        <taxon>Bacteria</taxon>
        <taxon>Pseudomonadati</taxon>
        <taxon>Pseudomonadota</taxon>
        <taxon>Gammaproteobacteria</taxon>
        <taxon>Cellvibrionales</taxon>
        <taxon>Spongiibacteraceae</taxon>
        <taxon>Zhongshania</taxon>
    </lineage>
</organism>
<dbReference type="InterPro" id="IPR003787">
    <property type="entry name" value="Sulphur_relay_DsrE/F-like"/>
</dbReference>
<accession>A0A5S9NI29</accession>
<evidence type="ECO:0000313" key="4">
    <source>
        <dbReference type="Proteomes" id="UP000435877"/>
    </source>
</evidence>
<dbReference type="EMBL" id="CACSIK010000001">
    <property type="protein sequence ID" value="CAA0089426.1"/>
    <property type="molecule type" value="Genomic_DNA"/>
</dbReference>
<dbReference type="EMBL" id="CACSIM010000002">
    <property type="protein sequence ID" value="CAA0096202.1"/>
    <property type="molecule type" value="Genomic_DNA"/>
</dbReference>
<comment type="similarity">
    <text evidence="1">Belongs to the DsrF/TusC family.</text>
</comment>
<dbReference type="RefSeq" id="WP_159268402.1">
    <property type="nucleotide sequence ID" value="NZ_CACSIK010000001.1"/>
</dbReference>
<dbReference type="InterPro" id="IPR027396">
    <property type="entry name" value="DsrEFH-like"/>
</dbReference>
<dbReference type="Pfam" id="PF02635">
    <property type="entry name" value="DsrE"/>
    <property type="match status" value="1"/>
</dbReference>
<dbReference type="OrthoDB" id="9789418at2"/>
<dbReference type="PANTHER" id="PTHR38780:SF1">
    <property type="entry name" value="PROTEIN TUSC"/>
    <property type="match status" value="1"/>
</dbReference>
<name>A0A5S9NI29_9GAMM</name>
<evidence type="ECO:0000256" key="1">
    <source>
        <dbReference type="ARBA" id="ARBA00005996"/>
    </source>
</evidence>